<keyword evidence="5" id="KW-0732">Signal</keyword>
<evidence type="ECO:0000256" key="4">
    <source>
        <dbReference type="ARBA" id="ARBA00006929"/>
    </source>
</evidence>
<dbReference type="InterPro" id="IPR000527">
    <property type="entry name" value="Flag_Lring"/>
</dbReference>
<comment type="function">
    <text evidence="1">Assembles around the rod to form the L-ring and probably protects the motor/basal body from shearing forces during rotation.</text>
</comment>
<keyword evidence="9" id="KW-0282">Flagellum</keyword>
<evidence type="ECO:0000256" key="3">
    <source>
        <dbReference type="ARBA" id="ARBA00004442"/>
    </source>
</evidence>
<keyword evidence="9" id="KW-0966">Cell projection</keyword>
<keyword evidence="8" id="KW-0998">Cell outer membrane</keyword>
<evidence type="ECO:0000313" key="9">
    <source>
        <dbReference type="EMBL" id="MBA2226571.1"/>
    </source>
</evidence>
<keyword evidence="6" id="KW-0472">Membrane</keyword>
<dbReference type="PANTHER" id="PTHR34933:SF1">
    <property type="entry name" value="FLAGELLAR L-RING PROTEIN"/>
    <property type="match status" value="1"/>
</dbReference>
<proteinExistence type="inferred from homology"/>
<comment type="subcellular location">
    <subcellularLocation>
        <location evidence="2">Bacterial flagellum basal body</location>
    </subcellularLocation>
    <subcellularLocation>
        <location evidence="3">Cell outer membrane</location>
    </subcellularLocation>
</comment>
<sequence length="193" mass="22075">MFNSLLFILAFAKISGNCDSIWDRHNPRYGYLFQDNNARRIGDLITIIVDEITILQEQDKRELGKNSSANAGLTFGNTNNPAQLLTTDNRYAFNGNAANTTNHTFTDRLTAVIIDILPNNNLVIEGYKRRIIAGEERIIYITGIIRPADIRVGNTITTDKIANLRIYYLGRGIISRSNNPNYFNRIFYQIWPW</sequence>
<dbReference type="GO" id="GO:0009427">
    <property type="term" value="C:bacterial-type flagellum basal body, distal rod, L ring"/>
    <property type="evidence" value="ECO:0007669"/>
    <property type="project" value="InterPro"/>
</dbReference>
<reference evidence="9 10" key="1">
    <citation type="submission" date="2020-07" db="EMBL/GenBank/DDBJ databases">
        <title>Thermogemmata thermophila gen. nov., sp. nov., a novel moderate thermophilic planctomycete from a Kamchatka hot spring.</title>
        <authorList>
            <person name="Elcheninov A.G."/>
            <person name="Podosokorskaya O.A."/>
            <person name="Kovaleva O.L."/>
            <person name="Novikov A."/>
            <person name="Bonch-Osmolovskaya E.A."/>
            <person name="Toshchakov S.V."/>
            <person name="Kublanov I.V."/>
        </authorList>
    </citation>
    <scope>NUCLEOTIDE SEQUENCE [LARGE SCALE GENOMIC DNA]</scope>
    <source>
        <strain evidence="9 10">2918</strain>
    </source>
</reference>
<comment type="caution">
    <text evidence="9">The sequence shown here is derived from an EMBL/GenBank/DDBJ whole genome shotgun (WGS) entry which is preliminary data.</text>
</comment>
<evidence type="ECO:0000313" key="10">
    <source>
        <dbReference type="Proteomes" id="UP000542342"/>
    </source>
</evidence>
<gene>
    <name evidence="9" type="ORF">H0921_10405</name>
</gene>
<dbReference type="GO" id="GO:0071973">
    <property type="term" value="P:bacterial-type flagellum-dependent cell motility"/>
    <property type="evidence" value="ECO:0007669"/>
    <property type="project" value="InterPro"/>
</dbReference>
<comment type="similarity">
    <text evidence="4">Belongs to the FlgH family.</text>
</comment>
<evidence type="ECO:0000256" key="6">
    <source>
        <dbReference type="ARBA" id="ARBA00023136"/>
    </source>
</evidence>
<dbReference type="GO" id="GO:0003774">
    <property type="term" value="F:cytoskeletal motor activity"/>
    <property type="evidence" value="ECO:0007669"/>
    <property type="project" value="InterPro"/>
</dbReference>
<dbReference type="EMBL" id="JACEFB010000006">
    <property type="protein sequence ID" value="MBA2226571.1"/>
    <property type="molecule type" value="Genomic_DNA"/>
</dbReference>
<dbReference type="GO" id="GO:0009279">
    <property type="term" value="C:cell outer membrane"/>
    <property type="evidence" value="ECO:0007669"/>
    <property type="project" value="UniProtKB-SubCell"/>
</dbReference>
<evidence type="ECO:0000256" key="5">
    <source>
        <dbReference type="ARBA" id="ARBA00022729"/>
    </source>
</evidence>
<name>A0A7V8VEN8_9BACT</name>
<dbReference type="PANTHER" id="PTHR34933">
    <property type="entry name" value="FLAGELLAR L-RING PROTEIN"/>
    <property type="match status" value="1"/>
</dbReference>
<organism evidence="9 10">
    <name type="scientific">Thermogemmata fonticola</name>
    <dbReference type="NCBI Taxonomy" id="2755323"/>
    <lineage>
        <taxon>Bacteria</taxon>
        <taxon>Pseudomonadati</taxon>
        <taxon>Planctomycetota</taxon>
        <taxon>Planctomycetia</taxon>
        <taxon>Gemmatales</taxon>
        <taxon>Gemmataceae</taxon>
        <taxon>Thermogemmata</taxon>
    </lineage>
</organism>
<evidence type="ECO:0000256" key="2">
    <source>
        <dbReference type="ARBA" id="ARBA00004117"/>
    </source>
</evidence>
<evidence type="ECO:0000256" key="8">
    <source>
        <dbReference type="ARBA" id="ARBA00023237"/>
    </source>
</evidence>
<keyword evidence="7" id="KW-0975">Bacterial flagellum</keyword>
<evidence type="ECO:0000256" key="1">
    <source>
        <dbReference type="ARBA" id="ARBA00002591"/>
    </source>
</evidence>
<dbReference type="Pfam" id="PF02107">
    <property type="entry name" value="FlgH"/>
    <property type="match status" value="1"/>
</dbReference>
<dbReference type="Proteomes" id="UP000542342">
    <property type="component" value="Unassembled WGS sequence"/>
</dbReference>
<keyword evidence="9" id="KW-0969">Cilium</keyword>
<dbReference type="PRINTS" id="PR01008">
    <property type="entry name" value="FLGLRINGFLGH"/>
</dbReference>
<protein>
    <submittedName>
        <fullName evidence="9">Flagellar basal body L-ring protein FlgH</fullName>
    </submittedName>
</protein>
<accession>A0A7V8VEN8</accession>
<keyword evidence="10" id="KW-1185">Reference proteome</keyword>
<evidence type="ECO:0000256" key="7">
    <source>
        <dbReference type="ARBA" id="ARBA00023143"/>
    </source>
</evidence>
<dbReference type="RefSeq" id="WP_194538002.1">
    <property type="nucleotide sequence ID" value="NZ_JACEFB010000006.1"/>
</dbReference>
<dbReference type="AlphaFoldDB" id="A0A7V8VEN8"/>